<dbReference type="CDD" id="cd01745">
    <property type="entry name" value="GATase1_2"/>
    <property type="match status" value="1"/>
</dbReference>
<name>A0A369T7P1_9PROT</name>
<dbReference type="GO" id="GO:0016811">
    <property type="term" value="F:hydrolase activity, acting on carbon-nitrogen (but not peptide) bonds, in linear amides"/>
    <property type="evidence" value="ECO:0007669"/>
    <property type="project" value="InterPro"/>
</dbReference>
<keyword evidence="1" id="KW-0378">Hydrolase</keyword>
<dbReference type="Gene3D" id="3.40.50.880">
    <property type="match status" value="1"/>
</dbReference>
<dbReference type="PROSITE" id="PS51273">
    <property type="entry name" value="GATASE_TYPE_1"/>
    <property type="match status" value="1"/>
</dbReference>
<dbReference type="Proteomes" id="UP000253941">
    <property type="component" value="Unassembled WGS sequence"/>
</dbReference>
<dbReference type="PANTHER" id="PTHR43235:SF1">
    <property type="entry name" value="GLUTAMINE AMIDOTRANSFERASE PB2B2.05-RELATED"/>
    <property type="match status" value="1"/>
</dbReference>
<comment type="caution">
    <text evidence="1">The sequence shown here is derived from an EMBL/GenBank/DDBJ whole genome shotgun (WGS) entry which is preliminary data.</text>
</comment>
<proteinExistence type="predicted"/>
<gene>
    <name evidence="1" type="ORF">DRB17_13585</name>
</gene>
<protein>
    <submittedName>
        <fullName evidence="1">Gamma-glutamyl-gamma-aminobutyrate hydrolase family protein</fullName>
    </submittedName>
</protein>
<dbReference type="InterPro" id="IPR029062">
    <property type="entry name" value="Class_I_gatase-like"/>
</dbReference>
<dbReference type="EMBL" id="QPMH01000013">
    <property type="protein sequence ID" value="RDD61298.1"/>
    <property type="molecule type" value="Genomic_DNA"/>
</dbReference>
<dbReference type="SUPFAM" id="SSF52317">
    <property type="entry name" value="Class I glutamine amidotransferase-like"/>
    <property type="match status" value="1"/>
</dbReference>
<evidence type="ECO:0000313" key="2">
    <source>
        <dbReference type="Proteomes" id="UP000253941"/>
    </source>
</evidence>
<organism evidence="1 2">
    <name type="scientific">Ferruginivarius sediminum</name>
    <dbReference type="NCBI Taxonomy" id="2661937"/>
    <lineage>
        <taxon>Bacteria</taxon>
        <taxon>Pseudomonadati</taxon>
        <taxon>Pseudomonadota</taxon>
        <taxon>Alphaproteobacteria</taxon>
        <taxon>Rhodospirillales</taxon>
        <taxon>Rhodospirillaceae</taxon>
        <taxon>Ferruginivarius</taxon>
    </lineage>
</organism>
<keyword evidence="2" id="KW-1185">Reference proteome</keyword>
<dbReference type="InterPro" id="IPR044668">
    <property type="entry name" value="PuuD-like"/>
</dbReference>
<dbReference type="AlphaFoldDB" id="A0A369T7P1"/>
<dbReference type="PANTHER" id="PTHR43235">
    <property type="entry name" value="GLUTAMINE AMIDOTRANSFERASE PB2B2.05-RELATED"/>
    <property type="match status" value="1"/>
</dbReference>
<reference evidence="1 2" key="1">
    <citation type="submission" date="2018-07" db="EMBL/GenBank/DDBJ databases">
        <title>Venubactetium sediminum gen. nov., sp. nov., isolated from a marine solar saltern.</title>
        <authorList>
            <person name="Wang S."/>
        </authorList>
    </citation>
    <scope>NUCLEOTIDE SEQUENCE [LARGE SCALE GENOMIC DNA]</scope>
    <source>
        <strain evidence="1 2">WD2A32</strain>
    </source>
</reference>
<accession>A0A369T7P1</accession>
<evidence type="ECO:0000313" key="1">
    <source>
        <dbReference type="EMBL" id="RDD61298.1"/>
    </source>
</evidence>
<dbReference type="RefSeq" id="WP_114582760.1">
    <property type="nucleotide sequence ID" value="NZ_QPMH01000013.1"/>
</dbReference>
<dbReference type="Pfam" id="PF07722">
    <property type="entry name" value="Peptidase_C26"/>
    <property type="match status" value="1"/>
</dbReference>
<dbReference type="InterPro" id="IPR011697">
    <property type="entry name" value="Peptidase_C26"/>
</dbReference>
<sequence length="221" mass="24586">MSERRPLVGITASARGGRAMWLFNRCAVWRAGGRAIRLVAGDAVPADRLDALIVGGGDDIDARLYDQDLHLDVRIDSERDELELRYLEAATRRGMPILGVCRGVQMLNVFRGGTLHADIHKVYPKLPRRRTPLPRLRVDIVPGTRLHEILGLERCRVNALHHQSVDRTGEGLKIAATDGDGIVQGLDCESGPLCIGVQWHPEFLVLDRRQQNLFRAVVQAV</sequence>
<dbReference type="GO" id="GO:0005829">
    <property type="term" value="C:cytosol"/>
    <property type="evidence" value="ECO:0007669"/>
    <property type="project" value="TreeGrafter"/>
</dbReference>